<dbReference type="Gramene" id="RZC66862">
    <property type="protein sequence ID" value="RZC66862"/>
    <property type="gene ID" value="C5167_010554"/>
</dbReference>
<dbReference type="Proteomes" id="UP000316621">
    <property type="component" value="Chromosome 6"/>
</dbReference>
<organism evidence="1 2">
    <name type="scientific">Papaver somniferum</name>
    <name type="common">Opium poppy</name>
    <dbReference type="NCBI Taxonomy" id="3469"/>
    <lineage>
        <taxon>Eukaryota</taxon>
        <taxon>Viridiplantae</taxon>
        <taxon>Streptophyta</taxon>
        <taxon>Embryophyta</taxon>
        <taxon>Tracheophyta</taxon>
        <taxon>Spermatophyta</taxon>
        <taxon>Magnoliopsida</taxon>
        <taxon>Ranunculales</taxon>
        <taxon>Papaveraceae</taxon>
        <taxon>Papaveroideae</taxon>
        <taxon>Papaver</taxon>
    </lineage>
</organism>
<evidence type="ECO:0000313" key="1">
    <source>
        <dbReference type="EMBL" id="RZC66862.1"/>
    </source>
</evidence>
<name>A0A4Y7K3E1_PAPSO</name>
<evidence type="ECO:0000313" key="2">
    <source>
        <dbReference type="Proteomes" id="UP000316621"/>
    </source>
</evidence>
<proteinExistence type="predicted"/>
<protein>
    <submittedName>
        <fullName evidence="1">Uncharacterized protein</fullName>
    </submittedName>
</protein>
<gene>
    <name evidence="1" type="ORF">C5167_010554</name>
</gene>
<reference evidence="1 2" key="1">
    <citation type="journal article" date="2018" name="Science">
        <title>The opium poppy genome and morphinan production.</title>
        <authorList>
            <person name="Guo L."/>
            <person name="Winzer T."/>
            <person name="Yang X."/>
            <person name="Li Y."/>
            <person name="Ning Z."/>
            <person name="He Z."/>
            <person name="Teodor R."/>
            <person name="Lu Y."/>
            <person name="Bowser T.A."/>
            <person name="Graham I.A."/>
            <person name="Ye K."/>
        </authorList>
    </citation>
    <scope>NUCLEOTIDE SEQUENCE [LARGE SCALE GENOMIC DNA]</scope>
    <source>
        <strain evidence="2">cv. HN1</strain>
        <tissue evidence="1">Leaves</tissue>
    </source>
</reference>
<dbReference type="AlphaFoldDB" id="A0A4Y7K3E1"/>
<dbReference type="EMBL" id="CM010720">
    <property type="protein sequence ID" value="RZC66862.1"/>
    <property type="molecule type" value="Genomic_DNA"/>
</dbReference>
<accession>A0A4Y7K3E1</accession>
<keyword evidence="2" id="KW-1185">Reference proteome</keyword>
<sequence length="160" mass="18232">MKKQELIDADEASGLSRTSIIMEDWMSCSQTVGRPWERLPIHPPTPPLLKIWKPFSFGGHDANMNALMMPPLKFGERFKDVYNVILILDDREHFTKTAWTKNFSGVELEGVVKSVISYALNRQLSLEDLTKTLDEESIQVHMMMQLLISSEKDGVLCPIP</sequence>
<dbReference type="STRING" id="3469.A0A4Y7K3E1"/>